<feature type="transmembrane region" description="Helical" evidence="1">
    <location>
        <begin position="150"/>
        <end position="168"/>
    </location>
</feature>
<dbReference type="RefSeq" id="WP_185681643.1">
    <property type="nucleotide sequence ID" value="NZ_JACLAU010000001.1"/>
</dbReference>
<gene>
    <name evidence="2" type="ORF">H7F49_00750</name>
</gene>
<organism evidence="2 3">
    <name type="scientific">Novosphingobium aerophilum</name>
    <dbReference type="NCBI Taxonomy" id="2839843"/>
    <lineage>
        <taxon>Bacteria</taxon>
        <taxon>Pseudomonadati</taxon>
        <taxon>Pseudomonadota</taxon>
        <taxon>Alphaproteobacteria</taxon>
        <taxon>Sphingomonadales</taxon>
        <taxon>Sphingomonadaceae</taxon>
        <taxon>Novosphingobium</taxon>
    </lineage>
</organism>
<keyword evidence="3" id="KW-1185">Reference proteome</keyword>
<name>A0A7X1F4L4_9SPHN</name>
<accession>A0A7X1F4L4</accession>
<reference evidence="2 3" key="1">
    <citation type="submission" date="2020-08" db="EMBL/GenBank/DDBJ databases">
        <title>The genome sequence of Novosphingobium flavum 4Y4.</title>
        <authorList>
            <person name="Liu Y."/>
        </authorList>
    </citation>
    <scope>NUCLEOTIDE SEQUENCE [LARGE SCALE GENOMIC DNA]</scope>
    <source>
        <strain evidence="2 3">4Y4</strain>
    </source>
</reference>
<evidence type="ECO:0000313" key="3">
    <source>
        <dbReference type="Proteomes" id="UP000520156"/>
    </source>
</evidence>
<protein>
    <submittedName>
        <fullName evidence="2">Uncharacterized protein</fullName>
    </submittedName>
</protein>
<dbReference type="EMBL" id="JACLAU010000001">
    <property type="protein sequence ID" value="MBC2650228.1"/>
    <property type="molecule type" value="Genomic_DNA"/>
</dbReference>
<evidence type="ECO:0000313" key="2">
    <source>
        <dbReference type="EMBL" id="MBC2650228.1"/>
    </source>
</evidence>
<feature type="transmembrane region" description="Helical" evidence="1">
    <location>
        <begin position="120"/>
        <end position="138"/>
    </location>
</feature>
<sequence length="172" mass="17733">MAAIPDTSQTSGDAVLTPKQGLLMLGGVIVAVAGLVAIGMILKLTALYGGFLFVLYWTGLGRAAPDQFWPALLGAQGGIALAWSFTGLPALLGPVPGMAVALALVLLAVYLLLLHRARWVVNHAMMLFLTVGAIPALMDGATLSQMSRAVVVTAAYVGALVLAGRRLAGRRA</sequence>
<feature type="transmembrane region" description="Helical" evidence="1">
    <location>
        <begin position="23"/>
        <end position="56"/>
    </location>
</feature>
<keyword evidence="1" id="KW-0472">Membrane</keyword>
<evidence type="ECO:0000256" key="1">
    <source>
        <dbReference type="SAM" id="Phobius"/>
    </source>
</evidence>
<proteinExistence type="predicted"/>
<dbReference type="Proteomes" id="UP000520156">
    <property type="component" value="Unassembled WGS sequence"/>
</dbReference>
<keyword evidence="1" id="KW-0812">Transmembrane</keyword>
<feature type="transmembrane region" description="Helical" evidence="1">
    <location>
        <begin position="91"/>
        <end position="113"/>
    </location>
</feature>
<keyword evidence="1" id="KW-1133">Transmembrane helix</keyword>
<comment type="caution">
    <text evidence="2">The sequence shown here is derived from an EMBL/GenBank/DDBJ whole genome shotgun (WGS) entry which is preliminary data.</text>
</comment>
<dbReference type="AlphaFoldDB" id="A0A7X1F4L4"/>